<reference evidence="4 5" key="1">
    <citation type="submission" date="2016-10" db="EMBL/GenBank/DDBJ databases">
        <authorList>
            <person name="de Groot N.N."/>
        </authorList>
    </citation>
    <scope>NUCLEOTIDE SEQUENCE [LARGE SCALE GENOMIC DNA]</scope>
    <source>
        <strain evidence="4 5">DSM 29439</strain>
    </source>
</reference>
<gene>
    <name evidence="4" type="ORF">SAMN05444851_2221</name>
</gene>
<feature type="compositionally biased region" description="Low complexity" evidence="2">
    <location>
        <begin position="129"/>
        <end position="139"/>
    </location>
</feature>
<evidence type="ECO:0000256" key="1">
    <source>
        <dbReference type="ARBA" id="ARBA00023125"/>
    </source>
</evidence>
<dbReference type="SMART" id="SM00422">
    <property type="entry name" value="HTH_MERR"/>
    <property type="match status" value="1"/>
</dbReference>
<sequence>MEKKSPDAFRTISEVAEWLGVPTHVLRFWESRFSQVKPVKRAGGRRYYRPNDMELLGGIRKLLHQDGMTIRGVQKLLREEGVKHVAAMSPPLDSDEMRDITPSNVVPLAGKSAPEDQPDDSRHQDEIADTSAAEDAAAAKPQPELDQPDAASAQPAQTEDVASATQSEAEPHFTRSDVDTPSGTPASNERPQPADDPTEDPAPQQVFGSSRVAAEASSDNAKDTADEPSSATPELPGLHGASESSDVASAPAPLIDISHIPADPGDGDATPTPSLTNTLRRARQTGTGARIAALQALADRLESLAAQMGRDPGQTP</sequence>
<keyword evidence="1" id="KW-0238">DNA-binding</keyword>
<evidence type="ECO:0000259" key="3">
    <source>
        <dbReference type="PROSITE" id="PS50937"/>
    </source>
</evidence>
<dbReference type="PANTHER" id="PTHR30204">
    <property type="entry name" value="REDOX-CYCLING DRUG-SENSING TRANSCRIPTIONAL ACTIVATOR SOXR"/>
    <property type="match status" value="1"/>
</dbReference>
<accession>A0A1I0Q5L3</accession>
<dbReference type="PANTHER" id="PTHR30204:SF15">
    <property type="entry name" value="BLL5018 PROTEIN"/>
    <property type="match status" value="1"/>
</dbReference>
<dbReference type="InterPro" id="IPR000551">
    <property type="entry name" value="MerR-type_HTH_dom"/>
</dbReference>
<name>A0A1I0Q5L3_9RHOB</name>
<dbReference type="STRING" id="1173584.SAMN05444851_2221"/>
<evidence type="ECO:0000256" key="2">
    <source>
        <dbReference type="SAM" id="MobiDB-lite"/>
    </source>
</evidence>
<dbReference type="InterPro" id="IPR009061">
    <property type="entry name" value="DNA-bd_dom_put_sf"/>
</dbReference>
<dbReference type="AlphaFoldDB" id="A0A1I0Q5L3"/>
<dbReference type="Pfam" id="PF13411">
    <property type="entry name" value="MerR_1"/>
    <property type="match status" value="1"/>
</dbReference>
<dbReference type="CDD" id="cd04765">
    <property type="entry name" value="HTH_MlrA-like_sg2"/>
    <property type="match status" value="1"/>
</dbReference>
<protein>
    <submittedName>
        <fullName evidence="4">MerR HTH family regulatory protein</fullName>
    </submittedName>
</protein>
<evidence type="ECO:0000313" key="5">
    <source>
        <dbReference type="Proteomes" id="UP000199650"/>
    </source>
</evidence>
<dbReference type="InterPro" id="IPR047057">
    <property type="entry name" value="MerR_fam"/>
</dbReference>
<dbReference type="EMBL" id="FOJB01000001">
    <property type="protein sequence ID" value="SEW21849.1"/>
    <property type="molecule type" value="Genomic_DNA"/>
</dbReference>
<feature type="domain" description="HTH merR-type" evidence="3">
    <location>
        <begin position="11"/>
        <end position="79"/>
    </location>
</feature>
<feature type="region of interest" description="Disordered" evidence="2">
    <location>
        <begin position="88"/>
        <end position="276"/>
    </location>
</feature>
<evidence type="ECO:0000313" key="4">
    <source>
        <dbReference type="EMBL" id="SEW21849.1"/>
    </source>
</evidence>
<dbReference type="RefSeq" id="WP_245744717.1">
    <property type="nucleotide sequence ID" value="NZ_FOJB01000001.1"/>
</dbReference>
<dbReference type="Gene3D" id="1.10.1660.10">
    <property type="match status" value="1"/>
</dbReference>
<proteinExistence type="predicted"/>
<feature type="compositionally biased region" description="Low complexity" evidence="2">
    <location>
        <begin position="148"/>
        <end position="157"/>
    </location>
</feature>
<feature type="compositionally biased region" description="Basic and acidic residues" evidence="2">
    <location>
        <begin position="169"/>
        <end position="178"/>
    </location>
</feature>
<organism evidence="4 5">
    <name type="scientific">Aliiroseovarius sediminilitoris</name>
    <dbReference type="NCBI Taxonomy" id="1173584"/>
    <lineage>
        <taxon>Bacteria</taxon>
        <taxon>Pseudomonadati</taxon>
        <taxon>Pseudomonadota</taxon>
        <taxon>Alphaproteobacteria</taxon>
        <taxon>Rhodobacterales</taxon>
        <taxon>Paracoccaceae</taxon>
        <taxon>Aliiroseovarius</taxon>
    </lineage>
</organism>
<dbReference type="SUPFAM" id="SSF46955">
    <property type="entry name" value="Putative DNA-binding domain"/>
    <property type="match status" value="1"/>
</dbReference>
<keyword evidence="5" id="KW-1185">Reference proteome</keyword>
<dbReference type="GO" id="GO:0003700">
    <property type="term" value="F:DNA-binding transcription factor activity"/>
    <property type="evidence" value="ECO:0007669"/>
    <property type="project" value="InterPro"/>
</dbReference>
<feature type="compositionally biased region" description="Polar residues" evidence="2">
    <location>
        <begin position="179"/>
        <end position="190"/>
    </location>
</feature>
<dbReference type="GO" id="GO:0003677">
    <property type="term" value="F:DNA binding"/>
    <property type="evidence" value="ECO:0007669"/>
    <property type="project" value="UniProtKB-KW"/>
</dbReference>
<dbReference type="Proteomes" id="UP000199650">
    <property type="component" value="Unassembled WGS sequence"/>
</dbReference>
<dbReference type="PROSITE" id="PS50937">
    <property type="entry name" value="HTH_MERR_2"/>
    <property type="match status" value="1"/>
</dbReference>